<evidence type="ECO:0000313" key="3">
    <source>
        <dbReference type="Proteomes" id="UP001215598"/>
    </source>
</evidence>
<keyword evidence="3" id="KW-1185">Reference proteome</keyword>
<dbReference type="InterPro" id="IPR011333">
    <property type="entry name" value="SKP1/BTB/POZ_sf"/>
</dbReference>
<proteinExistence type="predicted"/>
<dbReference type="Proteomes" id="UP001215598">
    <property type="component" value="Unassembled WGS sequence"/>
</dbReference>
<reference evidence="2" key="1">
    <citation type="submission" date="2023-03" db="EMBL/GenBank/DDBJ databases">
        <title>Massive genome expansion in bonnet fungi (Mycena s.s.) driven by repeated elements and novel gene families across ecological guilds.</title>
        <authorList>
            <consortium name="Lawrence Berkeley National Laboratory"/>
            <person name="Harder C.B."/>
            <person name="Miyauchi S."/>
            <person name="Viragh M."/>
            <person name="Kuo A."/>
            <person name="Thoen E."/>
            <person name="Andreopoulos B."/>
            <person name="Lu D."/>
            <person name="Skrede I."/>
            <person name="Drula E."/>
            <person name="Henrissat B."/>
            <person name="Morin E."/>
            <person name="Kohler A."/>
            <person name="Barry K."/>
            <person name="LaButti K."/>
            <person name="Morin E."/>
            <person name="Salamov A."/>
            <person name="Lipzen A."/>
            <person name="Mereny Z."/>
            <person name="Hegedus B."/>
            <person name="Baldrian P."/>
            <person name="Stursova M."/>
            <person name="Weitz H."/>
            <person name="Taylor A."/>
            <person name="Grigoriev I.V."/>
            <person name="Nagy L.G."/>
            <person name="Martin F."/>
            <person name="Kauserud H."/>
        </authorList>
    </citation>
    <scope>NUCLEOTIDE SEQUENCE</scope>
    <source>
        <strain evidence="2">CBHHK182m</strain>
    </source>
</reference>
<dbReference type="PROSITE" id="PS50097">
    <property type="entry name" value="BTB"/>
    <property type="match status" value="1"/>
</dbReference>
<sequence>MNPAPEEPLPSALSRVEDLWIPRDTIVIRAENTIFQVPRAVLAAQSTVFREMLSFPQPSTPETELIDGSPVVRLHDSAKDVEVFLRAIFDASYFEPAPAQTEILSHKYDVNFLYRRALDHLAKAGWYSLTYDEIPVFDMPLTPNSGPMGPLSIAAVASEVGALWLLPWAYLRVAGCKSVHLLPLIDGEFQTHVRRCIVAQEQLVRESVAVNRFLLQNDQCTTDRCRENRLYYSKESLDFIERGFGTCGLDPFDEWSSERLEEIGDELCPACRALSTERTKLALTRSYEKLPGTFGLP</sequence>
<dbReference type="EMBL" id="JARKIB010000411">
    <property type="protein sequence ID" value="KAJ7710224.1"/>
    <property type="molecule type" value="Genomic_DNA"/>
</dbReference>
<name>A0AAD7H1M0_9AGAR</name>
<comment type="caution">
    <text evidence="2">The sequence shown here is derived from an EMBL/GenBank/DDBJ whole genome shotgun (WGS) entry which is preliminary data.</text>
</comment>
<evidence type="ECO:0000259" key="1">
    <source>
        <dbReference type="PROSITE" id="PS50097"/>
    </source>
</evidence>
<dbReference type="Gene3D" id="3.30.710.10">
    <property type="entry name" value="Potassium Channel Kv1.1, Chain A"/>
    <property type="match status" value="1"/>
</dbReference>
<feature type="domain" description="BTB" evidence="1">
    <location>
        <begin position="24"/>
        <end position="97"/>
    </location>
</feature>
<protein>
    <recommendedName>
        <fullName evidence="1">BTB domain-containing protein</fullName>
    </recommendedName>
</protein>
<evidence type="ECO:0000313" key="2">
    <source>
        <dbReference type="EMBL" id="KAJ7710224.1"/>
    </source>
</evidence>
<organism evidence="2 3">
    <name type="scientific">Mycena metata</name>
    <dbReference type="NCBI Taxonomy" id="1033252"/>
    <lineage>
        <taxon>Eukaryota</taxon>
        <taxon>Fungi</taxon>
        <taxon>Dikarya</taxon>
        <taxon>Basidiomycota</taxon>
        <taxon>Agaricomycotina</taxon>
        <taxon>Agaricomycetes</taxon>
        <taxon>Agaricomycetidae</taxon>
        <taxon>Agaricales</taxon>
        <taxon>Marasmiineae</taxon>
        <taxon>Mycenaceae</taxon>
        <taxon>Mycena</taxon>
    </lineage>
</organism>
<dbReference type="SUPFAM" id="SSF54695">
    <property type="entry name" value="POZ domain"/>
    <property type="match status" value="1"/>
</dbReference>
<dbReference type="CDD" id="cd18186">
    <property type="entry name" value="BTB_POZ_ZBTB_KLHL-like"/>
    <property type="match status" value="1"/>
</dbReference>
<accession>A0AAD7H1M0</accession>
<gene>
    <name evidence="2" type="ORF">B0H16DRAFT_1630326</name>
</gene>
<dbReference type="InterPro" id="IPR000210">
    <property type="entry name" value="BTB/POZ_dom"/>
</dbReference>
<dbReference type="AlphaFoldDB" id="A0AAD7H1M0"/>